<keyword evidence="5" id="KW-1185">Reference proteome</keyword>
<dbReference type="SUPFAM" id="SSF49764">
    <property type="entry name" value="HSP20-like chaperones"/>
    <property type="match status" value="1"/>
</dbReference>
<feature type="compositionally biased region" description="Low complexity" evidence="1">
    <location>
        <begin position="100"/>
        <end position="124"/>
    </location>
</feature>
<proteinExistence type="predicted"/>
<dbReference type="GeneID" id="5856927"/>
<protein>
    <recommendedName>
        <fullName evidence="6">SGS domain-containing protein</fullName>
    </recommendedName>
</protein>
<name>A8PTB1_MALGO</name>
<dbReference type="STRING" id="425265.A8PTB1"/>
<dbReference type="KEGG" id="mgl:MGL_0396"/>
<evidence type="ECO:0000256" key="1">
    <source>
        <dbReference type="SAM" id="MobiDB-lite"/>
    </source>
</evidence>
<sequence length="206" mass="22383">MSGALSSSCRYDFYQTTADVVVNIYARNQPEKDVKVQLERDAVMLISSPCFSEPLVIPLWGQVTPNFTVRVLAPKIEIVLKKKEPSVTWVALTRDATQSPASSSTVASQAASAEAHSSSSARPSSKWDTLDLSDADDAPPAGSGDAELNAFFQKLYADADPDTRRAMIKSFQESGGTALSTNWEDVSKQTMEVRAPDGMVARKFEQ</sequence>
<accession>A8PTB1</accession>
<evidence type="ECO:0000313" key="4">
    <source>
        <dbReference type="EMBL" id="EDP45407.1"/>
    </source>
</evidence>
<comment type="caution">
    <text evidence="4">The sequence shown here is derived from an EMBL/GenBank/DDBJ whole genome shotgun (WGS) entry which is preliminary data.</text>
</comment>
<dbReference type="InterPro" id="IPR008978">
    <property type="entry name" value="HSP20-like_chaperone"/>
</dbReference>
<dbReference type="PANTHER" id="PTHR45862">
    <property type="entry name" value="PROTEIN SGT1 HOMOLOG"/>
    <property type="match status" value="1"/>
</dbReference>
<dbReference type="Pfam" id="PF04969">
    <property type="entry name" value="CS"/>
    <property type="match status" value="1"/>
</dbReference>
<dbReference type="InterPro" id="IPR044563">
    <property type="entry name" value="Sgt1-like"/>
</dbReference>
<gene>
    <name evidence="4" type="ORF">MGL_0396</name>
</gene>
<dbReference type="PROSITE" id="PS51203">
    <property type="entry name" value="CS"/>
    <property type="match status" value="1"/>
</dbReference>
<feature type="domain" description="SGS" evidence="2">
    <location>
        <begin position="115"/>
        <end position="206"/>
    </location>
</feature>
<dbReference type="CDD" id="cd06466">
    <property type="entry name" value="p23_CS_SGT1_like"/>
    <property type="match status" value="1"/>
</dbReference>
<evidence type="ECO:0000313" key="5">
    <source>
        <dbReference type="Proteomes" id="UP000008837"/>
    </source>
</evidence>
<evidence type="ECO:0000259" key="3">
    <source>
        <dbReference type="PROSITE" id="PS51203"/>
    </source>
</evidence>
<feature type="domain" description="CS" evidence="3">
    <location>
        <begin position="6"/>
        <end position="93"/>
    </location>
</feature>
<dbReference type="VEuPathDB" id="FungiDB:MGL_0396"/>
<dbReference type="InParanoid" id="A8PTB1"/>
<dbReference type="OrthoDB" id="1898560at2759"/>
<dbReference type="Proteomes" id="UP000008837">
    <property type="component" value="Unassembled WGS sequence"/>
</dbReference>
<evidence type="ECO:0008006" key="6">
    <source>
        <dbReference type="Google" id="ProtNLM"/>
    </source>
</evidence>
<dbReference type="PROSITE" id="PS51048">
    <property type="entry name" value="SGS"/>
    <property type="match status" value="1"/>
</dbReference>
<organism evidence="4 5">
    <name type="scientific">Malassezia globosa (strain ATCC MYA-4612 / CBS 7966)</name>
    <name type="common">Dandruff-associated fungus</name>
    <dbReference type="NCBI Taxonomy" id="425265"/>
    <lineage>
        <taxon>Eukaryota</taxon>
        <taxon>Fungi</taxon>
        <taxon>Dikarya</taxon>
        <taxon>Basidiomycota</taxon>
        <taxon>Ustilaginomycotina</taxon>
        <taxon>Malasseziomycetes</taxon>
        <taxon>Malasseziales</taxon>
        <taxon>Malasseziaceae</taxon>
        <taxon>Malassezia</taxon>
    </lineage>
</organism>
<evidence type="ECO:0000259" key="2">
    <source>
        <dbReference type="PROSITE" id="PS51048"/>
    </source>
</evidence>
<dbReference type="RefSeq" id="XP_001732621.1">
    <property type="nucleotide sequence ID" value="XM_001732569.1"/>
</dbReference>
<dbReference type="InterPro" id="IPR007699">
    <property type="entry name" value="SGS_dom"/>
</dbReference>
<dbReference type="InterPro" id="IPR007052">
    <property type="entry name" value="CS_dom"/>
</dbReference>
<dbReference type="FunCoup" id="A8PTB1">
    <property type="interactions" value="476"/>
</dbReference>
<dbReference type="EMBL" id="AAYY01000001">
    <property type="protein sequence ID" value="EDP45407.1"/>
    <property type="molecule type" value="Genomic_DNA"/>
</dbReference>
<dbReference type="OMA" id="NTEHIER"/>
<dbReference type="Gene3D" id="2.60.40.790">
    <property type="match status" value="1"/>
</dbReference>
<dbReference type="Pfam" id="PF05002">
    <property type="entry name" value="SGS"/>
    <property type="match status" value="1"/>
</dbReference>
<dbReference type="AlphaFoldDB" id="A8PTB1"/>
<feature type="region of interest" description="Disordered" evidence="1">
    <location>
        <begin position="100"/>
        <end position="144"/>
    </location>
</feature>
<reference evidence="4 5" key="1">
    <citation type="journal article" date="2007" name="Proc. Natl. Acad. Sci. U.S.A.">
        <title>Dandruff-associated Malassezia genomes reveal convergent and divergent virulence traits shared with plant and human fungal pathogens.</title>
        <authorList>
            <person name="Xu J."/>
            <person name="Saunders C.W."/>
            <person name="Hu P."/>
            <person name="Grant R.A."/>
            <person name="Boekhout T."/>
            <person name="Kuramae E.E."/>
            <person name="Kronstad J.W."/>
            <person name="Deangelis Y.M."/>
            <person name="Reeder N.L."/>
            <person name="Johnstone K.R."/>
            <person name="Leland M."/>
            <person name="Fieno A.M."/>
            <person name="Begley W.M."/>
            <person name="Sun Y."/>
            <person name="Lacey M.P."/>
            <person name="Chaudhary T."/>
            <person name="Keough T."/>
            <person name="Chu L."/>
            <person name="Sears R."/>
            <person name="Yuan B."/>
            <person name="Dawson T.L.Jr."/>
        </authorList>
    </citation>
    <scope>NUCLEOTIDE SEQUENCE [LARGE SCALE GENOMIC DNA]</scope>
    <source>
        <strain evidence="5">ATCC MYA-4612 / CBS 7966</strain>
    </source>
</reference>
<dbReference type="GO" id="GO:0051087">
    <property type="term" value="F:protein-folding chaperone binding"/>
    <property type="evidence" value="ECO:0007669"/>
    <property type="project" value="InterPro"/>
</dbReference>